<evidence type="ECO:0000313" key="13">
    <source>
        <dbReference type="Proteomes" id="UP001209878"/>
    </source>
</evidence>
<dbReference type="InterPro" id="IPR001611">
    <property type="entry name" value="Leu-rich_rpt"/>
</dbReference>
<feature type="compositionally biased region" description="Basic and acidic residues" evidence="9">
    <location>
        <begin position="1333"/>
        <end position="1347"/>
    </location>
</feature>
<dbReference type="Proteomes" id="UP001209878">
    <property type="component" value="Unassembled WGS sequence"/>
</dbReference>
<dbReference type="EMBL" id="JAODUO010000065">
    <property type="protein sequence ID" value="KAK2190901.1"/>
    <property type="molecule type" value="Genomic_DNA"/>
</dbReference>
<feature type="region of interest" description="Disordered" evidence="9">
    <location>
        <begin position="903"/>
        <end position="947"/>
    </location>
</feature>
<feature type="compositionally biased region" description="Basic and acidic residues" evidence="9">
    <location>
        <begin position="1138"/>
        <end position="1150"/>
    </location>
</feature>
<keyword evidence="4" id="KW-1003">Cell membrane</keyword>
<dbReference type="SMART" id="SM00368">
    <property type="entry name" value="LRR_RI"/>
    <property type="match status" value="6"/>
</dbReference>
<feature type="compositionally biased region" description="Basic residues" evidence="9">
    <location>
        <begin position="1218"/>
        <end position="1228"/>
    </location>
</feature>
<dbReference type="Pfam" id="PF16000">
    <property type="entry name" value="CARMIL_C"/>
    <property type="match status" value="1"/>
</dbReference>
<evidence type="ECO:0000256" key="3">
    <source>
        <dbReference type="ARBA" id="ARBA00007298"/>
    </source>
</evidence>
<evidence type="ECO:0000256" key="7">
    <source>
        <dbReference type="ARBA" id="ARBA00022737"/>
    </source>
</evidence>
<dbReference type="GO" id="GO:0030027">
    <property type="term" value="C:lamellipodium"/>
    <property type="evidence" value="ECO:0007669"/>
    <property type="project" value="TreeGrafter"/>
</dbReference>
<feature type="compositionally biased region" description="Polar residues" evidence="9">
    <location>
        <begin position="1158"/>
        <end position="1197"/>
    </location>
</feature>
<feature type="compositionally biased region" description="Polar residues" evidence="9">
    <location>
        <begin position="1021"/>
        <end position="1032"/>
    </location>
</feature>
<feature type="compositionally biased region" description="Basic and acidic residues" evidence="9">
    <location>
        <begin position="1480"/>
        <end position="1495"/>
    </location>
</feature>
<comment type="similarity">
    <text evidence="3">Belongs to the CARMIL family.</text>
</comment>
<dbReference type="Pfam" id="PF13516">
    <property type="entry name" value="LRR_6"/>
    <property type="match status" value="1"/>
</dbReference>
<proteinExistence type="inferred from homology"/>
<evidence type="ECO:0000256" key="2">
    <source>
        <dbReference type="ARBA" id="ARBA00004496"/>
    </source>
</evidence>
<reference evidence="12" key="1">
    <citation type="journal article" date="2023" name="Mol. Biol. Evol.">
        <title>Third-Generation Sequencing Reveals the Adaptive Role of the Epigenome in Three Deep-Sea Polychaetes.</title>
        <authorList>
            <person name="Perez M."/>
            <person name="Aroh O."/>
            <person name="Sun Y."/>
            <person name="Lan Y."/>
            <person name="Juniper S.K."/>
            <person name="Young C.R."/>
            <person name="Angers B."/>
            <person name="Qian P.Y."/>
        </authorList>
    </citation>
    <scope>NUCLEOTIDE SEQUENCE</scope>
    <source>
        <strain evidence="12">R07B-5</strain>
    </source>
</reference>
<dbReference type="Pfam" id="PF17888">
    <property type="entry name" value="Carm_PH"/>
    <property type="match status" value="1"/>
</dbReference>
<evidence type="ECO:0000256" key="8">
    <source>
        <dbReference type="ARBA" id="ARBA00023136"/>
    </source>
</evidence>
<accession>A0AAD9UIS8</accession>
<evidence type="ECO:0000256" key="5">
    <source>
        <dbReference type="ARBA" id="ARBA00022490"/>
    </source>
</evidence>
<dbReference type="InterPro" id="IPR031943">
    <property type="entry name" value="CARMIL_C"/>
</dbReference>
<dbReference type="Gene3D" id="2.30.29.30">
    <property type="entry name" value="Pleckstrin-homology domain (PH domain)/Phosphotyrosine-binding domain (PTB)"/>
    <property type="match status" value="1"/>
</dbReference>
<name>A0AAD9UIS8_RIDPI</name>
<evidence type="ECO:0000313" key="12">
    <source>
        <dbReference type="EMBL" id="KAK2190901.1"/>
    </source>
</evidence>
<feature type="region of interest" description="Disordered" evidence="9">
    <location>
        <begin position="999"/>
        <end position="1231"/>
    </location>
</feature>
<dbReference type="PANTHER" id="PTHR24112">
    <property type="entry name" value="LEUCINE-RICH REPEAT, ISOFORM F-RELATED"/>
    <property type="match status" value="1"/>
</dbReference>
<dbReference type="GO" id="GO:0005737">
    <property type="term" value="C:cytoplasm"/>
    <property type="evidence" value="ECO:0007669"/>
    <property type="project" value="UniProtKB-SubCell"/>
</dbReference>
<dbReference type="InterPro" id="IPR032675">
    <property type="entry name" value="LRR_dom_sf"/>
</dbReference>
<dbReference type="GO" id="GO:0034315">
    <property type="term" value="P:regulation of Arp2/3 complex-mediated actin nucleation"/>
    <property type="evidence" value="ECO:0007669"/>
    <property type="project" value="TreeGrafter"/>
</dbReference>
<feature type="compositionally biased region" description="Low complexity" evidence="9">
    <location>
        <begin position="1071"/>
        <end position="1083"/>
    </location>
</feature>
<feature type="compositionally biased region" description="Polar residues" evidence="9">
    <location>
        <begin position="1529"/>
        <end position="1538"/>
    </location>
</feature>
<dbReference type="InterPro" id="IPR051279">
    <property type="entry name" value="PP1-Reg/Actin-Interact_Protein"/>
</dbReference>
<comment type="caution">
    <text evidence="12">The sequence shown here is derived from an EMBL/GenBank/DDBJ whole genome shotgun (WGS) entry which is preliminary data.</text>
</comment>
<evidence type="ECO:0000256" key="4">
    <source>
        <dbReference type="ARBA" id="ARBA00022475"/>
    </source>
</evidence>
<dbReference type="GO" id="GO:0016477">
    <property type="term" value="P:cell migration"/>
    <property type="evidence" value="ECO:0007669"/>
    <property type="project" value="TreeGrafter"/>
</dbReference>
<dbReference type="InterPro" id="IPR011993">
    <property type="entry name" value="PH-like_dom_sf"/>
</dbReference>
<keyword evidence="7" id="KW-0677">Repeat</keyword>
<protein>
    <submittedName>
        <fullName evidence="12">Uncharacterized protein</fullName>
    </submittedName>
</protein>
<dbReference type="Gene3D" id="3.80.10.10">
    <property type="entry name" value="Ribonuclease Inhibitor"/>
    <property type="match status" value="1"/>
</dbReference>
<evidence type="ECO:0000256" key="6">
    <source>
        <dbReference type="ARBA" id="ARBA00022614"/>
    </source>
</evidence>
<sequence>MGMENNVPEDIEESIVEYLGTKEVKFMVFLQVETKQDKFENKVLVVLDYRLNLFAAKAPAKVHVTGVDMLHDTCGWSCGVWRLDTYQSAEGSTQHWGYAGWFNTQGSWSKAPWTTLQLQEAVPYLWPSSAALSDPLELNIALLDIQTLESSATNKLLLTSTTKKLLCSVANNETDCIDRVINHIAQTLAIVFPSIPLEKRLAKVEVSPAERWSNIQKKLKQARKEPGPCGGFSATYCCMCDYHVLPFMEDVAWDVDTITLSQNSRELNLADFDHLDGKHLVPIILALEHNTWFTKLNATGQKLMPEAVQVLLWVLRRNSTLESLVLSDIGAKWDFAHKLSASLLANETSALHSLDLSNNMIEDRGLNYVCGPLSKLTRGIVHLNLAHTGITAKGVKQLADALNSNKFVLTSLKSLDLTENSLKGDDTSTLFTFLAQPNALSTLKLSGCDCAIDMIFGALLRGCCQSLTHLDLSNNVFPPQRKGKDVSIPMSWKQFFSTTMALKYLNLSGTRLPAEAVKHLLLGIGCNSNITELELDLSRNSLGLPGAQVLEMCVPDITCVTSLDLSDNAFDLALMHLVGHVGRNRNLKKLMIGQNLANIKQKHLPDVLDGIVQMIQAENSAIESLSLADSRMKTDTPILINALGTNTSLTEIDLSGNQMGDIGARMLAKALQINSRLRCIYWDRNNTSPQGFSAIATALERNFTMLKMPTPMNDATAALKLNSQKTEQALKKIESSLQRNHNPRRFDHDQAYLLQQSFLISSTQQMMDSLVVQVQESISGLESLGVSDSEDIGRAQSYIKDANMSRQTNITDMLSCAGEQCPALLADITLLENMQQSSSERGVVSKDFMHSLLVEQLGTDVMNKLSELNLAVASHISDRLVDALLETLDKSLKTLNRLKTEQTTRPVENVDAADKDGQSEKEARRSQKHRKGTAASKLSDKKKSLYSRRLRPQSVIASSHTEHLHHFNHLWRNVNPWCLVTSCSARTLLLDAQEVKKALRKAPPTPAQTKSDTNSREAPPSSCQENNASNIGPSPAESPAPADSPAPSVGNSPPVPAPRMKRRKNGAHRQSASNLSASTASLNDDTKKNTTPAVVTEMEKTPSEAGTVDRTATSDDSSLMERTCSDVSLGREEEGETTSERETASERQSEGDTAVSAGESSDNTLDSADTPDGSTVNSSFDSRDSTPFSDAPSTGSLPTVGELPLPDSGAPKLEHLGKQRPRRQKNRAVSRAVILDDDELTAPSEDGLTSFFEKASMVSEGGDKPNGVAGEAKEGAKNREENAKLESVKKKGGWSFGSKPDPKGLAAGISNFFGRKSSEKQLKSPRSTPEGRSSLDREIPVADKEEEKGEDDTEKEPVNTPRAIPRAGVPMLGGGAGAMMAEMRAKRSTMMAKQSEEQKARASPVKLLPSPGSVPKPSEDDSVRPKPVPSVRTKPPPPLAPKPSKPSHAPKPVTAYLKRFQDPADEDQPQRSTSTNKRFSVREKAMLIDSNRNEEPGVFSKHRVASGDSSSTPKTDIDGERRRVPSGDSHMTQGTSHDASPPGGDLSSDAKPNGTAASVKVKTEEKREIFTEFL</sequence>
<feature type="domain" description="CARMIL pleckstrin homology" evidence="11">
    <location>
        <begin position="24"/>
        <end position="65"/>
    </location>
</feature>
<feature type="region of interest" description="Disordered" evidence="9">
    <location>
        <begin position="1257"/>
        <end position="1574"/>
    </location>
</feature>
<evidence type="ECO:0000256" key="1">
    <source>
        <dbReference type="ARBA" id="ARBA00004236"/>
    </source>
</evidence>
<feature type="compositionally biased region" description="Basic and acidic residues" evidence="9">
    <location>
        <begin position="1271"/>
        <end position="1289"/>
    </location>
</feature>
<keyword evidence="13" id="KW-1185">Reference proteome</keyword>
<organism evidence="12 13">
    <name type="scientific">Ridgeia piscesae</name>
    <name type="common">Tubeworm</name>
    <dbReference type="NCBI Taxonomy" id="27915"/>
    <lineage>
        <taxon>Eukaryota</taxon>
        <taxon>Metazoa</taxon>
        <taxon>Spiralia</taxon>
        <taxon>Lophotrochozoa</taxon>
        <taxon>Annelida</taxon>
        <taxon>Polychaeta</taxon>
        <taxon>Sedentaria</taxon>
        <taxon>Canalipalpata</taxon>
        <taxon>Sabellida</taxon>
        <taxon>Siboglinidae</taxon>
        <taxon>Ridgeia</taxon>
    </lineage>
</organism>
<evidence type="ECO:0000259" key="11">
    <source>
        <dbReference type="Pfam" id="PF17888"/>
    </source>
</evidence>
<dbReference type="PANTHER" id="PTHR24112:SF66">
    <property type="entry name" value="LEUCINE-RICH REPEAT, ISOFORM F"/>
    <property type="match status" value="1"/>
</dbReference>
<keyword evidence="8" id="KW-0472">Membrane</keyword>
<feature type="compositionally biased region" description="Basic and acidic residues" evidence="9">
    <location>
        <begin position="1561"/>
        <end position="1574"/>
    </location>
</feature>
<keyword evidence="6" id="KW-0433">Leucine-rich repeat</keyword>
<comment type="subcellular location">
    <subcellularLocation>
        <location evidence="1">Cell membrane</location>
    </subcellularLocation>
    <subcellularLocation>
        <location evidence="2">Cytoplasm</location>
    </subcellularLocation>
</comment>
<evidence type="ECO:0000256" key="9">
    <source>
        <dbReference type="SAM" id="MobiDB-lite"/>
    </source>
</evidence>
<feature type="domain" description="CARMIL C-terminal" evidence="10">
    <location>
        <begin position="817"/>
        <end position="966"/>
    </location>
</feature>
<dbReference type="GO" id="GO:0005886">
    <property type="term" value="C:plasma membrane"/>
    <property type="evidence" value="ECO:0007669"/>
    <property type="project" value="UniProtKB-SubCell"/>
</dbReference>
<feature type="compositionally biased region" description="Basic and acidic residues" evidence="9">
    <location>
        <begin position="912"/>
        <end position="925"/>
    </location>
</feature>
<gene>
    <name evidence="12" type="ORF">NP493_65g04025</name>
</gene>
<dbReference type="SUPFAM" id="SSF52047">
    <property type="entry name" value="RNI-like"/>
    <property type="match status" value="2"/>
</dbReference>
<dbReference type="InterPro" id="IPR041245">
    <property type="entry name" value="CARMIL_PH"/>
</dbReference>
<evidence type="ECO:0000259" key="10">
    <source>
        <dbReference type="Pfam" id="PF16000"/>
    </source>
</evidence>
<feature type="compositionally biased region" description="Basic and acidic residues" evidence="9">
    <location>
        <begin position="1515"/>
        <end position="1525"/>
    </location>
</feature>
<feature type="compositionally biased region" description="Pro residues" evidence="9">
    <location>
        <begin position="1434"/>
        <end position="1444"/>
    </location>
</feature>
<keyword evidence="5" id="KW-0963">Cytoplasm</keyword>